<feature type="transmembrane region" description="Helical" evidence="11">
    <location>
        <begin position="282"/>
        <end position="302"/>
    </location>
</feature>
<keyword evidence="4" id="KW-0328">Glycosyltransferase</keyword>
<evidence type="ECO:0000256" key="3">
    <source>
        <dbReference type="ARBA" id="ARBA00011964"/>
    </source>
</evidence>
<gene>
    <name evidence="12" type="ORF">Bm4956</name>
    <name evidence="12" type="ORF">BM_Bm4956</name>
</gene>
<dbReference type="PANTHER" id="PTHR12646:SF0">
    <property type="entry name" value="DOL-P-MAN:MAN(5)GLCNAC(2)-PP-DOL ALPHA-1,3-MANNOSYLTRANSFERASE"/>
    <property type="match status" value="1"/>
</dbReference>
<evidence type="ECO:0000313" key="12">
    <source>
        <dbReference type="EMBL" id="CDQ04379.1"/>
    </source>
</evidence>
<keyword evidence="7" id="KW-0256">Endoplasmic reticulum</keyword>
<dbReference type="EMBL" id="LN856941">
    <property type="protein sequence ID" value="CDQ04379.1"/>
    <property type="molecule type" value="Genomic_DNA"/>
</dbReference>
<evidence type="ECO:0000256" key="1">
    <source>
        <dbReference type="ARBA" id="ARBA00004477"/>
    </source>
</evidence>
<dbReference type="InterPro" id="IPR007873">
    <property type="entry name" value="Glycosyltransferase_ALG3"/>
</dbReference>
<sequence>MISSLITFLFHINPINFKLFAVFLWIFDAVLCTLVIRKVPYTEIDWTTYMQQVSCYEQGIRNYTKIEGDTGPIVYPAGHIWFYLILSHITNHGHDIRTAQYIFGFLYLTSLLLVFRIYYMSHRLPPFVLIILCCISYRIHSIYLLRLFNDPVAMLLFYLAVNLWISHYFQIGSIFYSLAVSVKMNTLLFSPALLFILLLNTGYWNTFKTIVLSLPFLLHDPFSYLQRSFDLGRVFLFKWTVNWRFLSEEIFLDHRFHIFLLATHIILLFFAGYLWFRYFFFFIQLWFLSTLFTANLIGICVARSLHYQFYSWYFYTLPYLLFAGLPFHSDWFFKDRITSMQKCCILVGIELCWNTYPSTVISSAMLHCFHIAIFCILIHDYYNDSNLKIHKIT</sequence>
<feature type="transmembrane region" description="Helical" evidence="11">
    <location>
        <begin position="309"/>
        <end position="327"/>
    </location>
</feature>
<evidence type="ECO:0000256" key="7">
    <source>
        <dbReference type="ARBA" id="ARBA00022824"/>
    </source>
</evidence>
<comment type="subcellular location">
    <subcellularLocation>
        <location evidence="1">Endoplasmic reticulum membrane</location>
        <topology evidence="1">Multi-pass membrane protein</topology>
    </subcellularLocation>
</comment>
<feature type="transmembrane region" description="Helical" evidence="11">
    <location>
        <begin position="360"/>
        <end position="382"/>
    </location>
</feature>
<keyword evidence="6 11" id="KW-0812">Transmembrane</keyword>
<dbReference type="OMA" id="PERYGIH"/>
<reference evidence="12" key="1">
    <citation type="journal article" date="2007" name="Science">
        <title>Draft genome of the filarial nematode parasite Brugia malayi.</title>
        <authorList>
            <person name="Ghedin E."/>
            <person name="Wang S."/>
            <person name="Spiro D."/>
            <person name="Caler E."/>
            <person name="Zhao Q."/>
            <person name="Crabtree J."/>
            <person name="Allen J.E."/>
            <person name="Delcher A.L."/>
            <person name="Guiliano D.B."/>
            <person name="Miranda-Saavedra D."/>
            <person name="Angiuoli S.V."/>
            <person name="Creasy T."/>
            <person name="Amedeo P."/>
            <person name="Haas B."/>
            <person name="El-Sayed N.M."/>
            <person name="Wortman J.R."/>
            <person name="Feldblyum T."/>
            <person name="Tallon L."/>
            <person name="Schatz M."/>
            <person name="Shumway M."/>
            <person name="Koo H."/>
            <person name="Salzberg S.L."/>
            <person name="Schobel S."/>
            <person name="Pertea M."/>
            <person name="Pop M."/>
            <person name="White O."/>
            <person name="Barton G.J."/>
            <person name="Carlow C.K."/>
            <person name="Crawford M.J."/>
            <person name="Daub J."/>
            <person name="Dimmic M.W."/>
            <person name="Estes C.F."/>
            <person name="Foster J.M."/>
            <person name="Ganatra M."/>
            <person name="Gregory W.F."/>
            <person name="Johnson N.M."/>
            <person name="Jin J."/>
            <person name="Komuniecki R."/>
            <person name="Korf I."/>
            <person name="Kumar S."/>
            <person name="Laney S."/>
            <person name="Li B.W."/>
            <person name="Li W."/>
            <person name="Lindblom T.H."/>
            <person name="Lustigman S."/>
            <person name="Ma D."/>
            <person name="Maina C.V."/>
            <person name="Martin D.M."/>
            <person name="McCarter J.P."/>
            <person name="McReynolds L."/>
            <person name="Mitreva M."/>
            <person name="Nutman T.B."/>
            <person name="Parkinson J."/>
            <person name="Peregrin-Alvarez J.M."/>
            <person name="Poole C."/>
            <person name="Ren Q."/>
            <person name="Saunders L."/>
            <person name="Sluder A.E."/>
            <person name="Smith K."/>
            <person name="Stanke M."/>
            <person name="Unnasch T.R."/>
            <person name="Ware J."/>
            <person name="Wei A.D."/>
            <person name="Weil G."/>
            <person name="Williams D.J."/>
            <person name="Zhang Y."/>
            <person name="Williams S.A."/>
            <person name="Fraser-Liggett C."/>
            <person name="Slatko B."/>
            <person name="Blaxter M.L."/>
            <person name="Scott A.L."/>
        </authorList>
    </citation>
    <scope>NUCLEOTIDE SEQUENCE</scope>
    <source>
        <strain evidence="12">FR3</strain>
    </source>
</reference>
<comment type="pathway">
    <text evidence="2">Protein modification; protein glycosylation.</text>
</comment>
<evidence type="ECO:0000256" key="11">
    <source>
        <dbReference type="SAM" id="Phobius"/>
    </source>
</evidence>
<dbReference type="AlphaFoldDB" id="A0A0J9Y971"/>
<comment type="catalytic activity">
    <reaction evidence="10">
        <text>an alpha-D-Man-(1-&gt;2)-alpha-D-Man-(1-&gt;2)-alpha-D-Man-(1-&gt;3)-[alpha-D-Man-(1-&gt;6)]-beta-D-Man-(1-&gt;4)-beta-D-GlcNAc-(1-&gt;4)-alpha-D-GlcNAc-diphospho-di-trans,poly-cis-dolichol + a di-trans,poly-cis-dolichyl beta-D-mannosyl phosphate = an alpha-D-Man-(1-&gt;2)-alpha-D-Man-(1-&gt;2)-alpha-D-Man-(1-&gt;3)-[alpha-D-Man-(1-&gt;3)-alpha-D-Man-(1-&gt;6)]-beta-D-Man-(1-&gt;4)-beta-D-GlcNAc-(1-&gt;4)-alpha-D-GlcNAc-diphospho-di-trans,poly-cis-dolichol + a di-trans,poly-cis-dolichyl phosphate + H(+)</text>
        <dbReference type="Rhea" id="RHEA:29527"/>
        <dbReference type="Rhea" id="RHEA-COMP:19498"/>
        <dbReference type="Rhea" id="RHEA-COMP:19501"/>
        <dbReference type="Rhea" id="RHEA-COMP:19516"/>
        <dbReference type="Rhea" id="RHEA-COMP:19517"/>
        <dbReference type="ChEBI" id="CHEBI:15378"/>
        <dbReference type="ChEBI" id="CHEBI:57683"/>
        <dbReference type="ChEBI" id="CHEBI:58211"/>
        <dbReference type="ChEBI" id="CHEBI:132515"/>
        <dbReference type="ChEBI" id="CHEBI:132516"/>
        <dbReference type="EC" id="2.4.1.258"/>
    </reaction>
    <physiologicalReaction direction="left-to-right" evidence="10">
        <dbReference type="Rhea" id="RHEA:29528"/>
    </physiologicalReaction>
</comment>
<dbReference type="GO" id="GO:0005789">
    <property type="term" value="C:endoplasmic reticulum membrane"/>
    <property type="evidence" value="ECO:0007669"/>
    <property type="project" value="UniProtKB-SubCell"/>
</dbReference>
<feature type="transmembrane region" description="Helical" evidence="11">
    <location>
        <begin position="152"/>
        <end position="169"/>
    </location>
</feature>
<feature type="transmembrane region" description="Helical" evidence="11">
    <location>
        <begin position="256"/>
        <end position="276"/>
    </location>
</feature>
<organism evidence="12">
    <name type="scientific">Brugia malayi</name>
    <name type="common">Filarial nematode worm</name>
    <dbReference type="NCBI Taxonomy" id="6279"/>
    <lineage>
        <taxon>Eukaryota</taxon>
        <taxon>Metazoa</taxon>
        <taxon>Ecdysozoa</taxon>
        <taxon>Nematoda</taxon>
        <taxon>Chromadorea</taxon>
        <taxon>Rhabditida</taxon>
        <taxon>Spirurina</taxon>
        <taxon>Spiruromorpha</taxon>
        <taxon>Filarioidea</taxon>
        <taxon>Onchocercidae</taxon>
        <taxon>Brugia</taxon>
    </lineage>
</organism>
<keyword evidence="9 11" id="KW-0472">Membrane</keyword>
<feature type="transmembrane region" description="Helical" evidence="11">
    <location>
        <begin position="101"/>
        <end position="121"/>
    </location>
</feature>
<keyword evidence="8 11" id="KW-1133">Transmembrane helix</keyword>
<evidence type="ECO:0000256" key="2">
    <source>
        <dbReference type="ARBA" id="ARBA00004922"/>
    </source>
</evidence>
<dbReference type="GO" id="GO:0052925">
    <property type="term" value="F:dol-P-Man:Man(5)GlcNAc(2)-PP-Dol alpha-1,3-mannosyltransferase activity"/>
    <property type="evidence" value="ECO:0007669"/>
    <property type="project" value="UniProtKB-EC"/>
</dbReference>
<dbReference type="Pfam" id="PF05208">
    <property type="entry name" value="ALG3"/>
    <property type="match status" value="1"/>
</dbReference>
<name>A0A0J9Y971_BRUMA</name>
<dbReference type="PANTHER" id="PTHR12646">
    <property type="entry name" value="NOT56 - RELATED"/>
    <property type="match status" value="1"/>
</dbReference>
<evidence type="ECO:0000256" key="4">
    <source>
        <dbReference type="ARBA" id="ARBA00022676"/>
    </source>
</evidence>
<evidence type="ECO:0000256" key="10">
    <source>
        <dbReference type="ARBA" id="ARBA00049506"/>
    </source>
</evidence>
<proteinExistence type="predicted"/>
<evidence type="ECO:0000256" key="5">
    <source>
        <dbReference type="ARBA" id="ARBA00022679"/>
    </source>
</evidence>
<evidence type="ECO:0000256" key="9">
    <source>
        <dbReference type="ARBA" id="ARBA00023136"/>
    </source>
</evidence>
<feature type="transmembrane region" description="Helical" evidence="11">
    <location>
        <begin position="15"/>
        <end position="36"/>
    </location>
</feature>
<evidence type="ECO:0000256" key="6">
    <source>
        <dbReference type="ARBA" id="ARBA00022692"/>
    </source>
</evidence>
<feature type="transmembrane region" description="Helical" evidence="11">
    <location>
        <begin position="175"/>
        <end position="199"/>
    </location>
</feature>
<evidence type="ECO:0000256" key="8">
    <source>
        <dbReference type="ARBA" id="ARBA00022989"/>
    </source>
</evidence>
<reference evidence="12" key="2">
    <citation type="submission" date="2012-12" db="EMBL/GenBank/DDBJ databases">
        <authorList>
            <person name="Gao Y.W."/>
            <person name="Fan S.T."/>
            <person name="Sun H.T."/>
            <person name="Wang Z."/>
            <person name="Gao X.L."/>
            <person name="Li Y.G."/>
            <person name="Wang T.C."/>
            <person name="Zhang K."/>
            <person name="Xu W.W."/>
            <person name="Yu Z.J."/>
            <person name="Xia X.Z."/>
        </authorList>
    </citation>
    <scope>NUCLEOTIDE SEQUENCE</scope>
    <source>
        <strain evidence="12">FR3</strain>
    </source>
</reference>
<dbReference type="EC" id="2.4.1.258" evidence="3"/>
<accession>A0A0J9Y971</accession>
<feature type="transmembrane region" description="Helical" evidence="11">
    <location>
        <begin position="127"/>
        <end position="145"/>
    </location>
</feature>
<keyword evidence="5" id="KW-0808">Transferase</keyword>
<protein>
    <recommendedName>
        <fullName evidence="3">dolichyl-P-Man:Man5GlcNAc2-PP-dolichol alpha-1,3-mannosyltransferase</fullName>
        <ecNumber evidence="3">2.4.1.258</ecNumber>
    </recommendedName>
</protein>